<name>A0A2T1A6H9_9ACTN</name>
<dbReference type="SUPFAM" id="SSF88946">
    <property type="entry name" value="Sigma2 domain of RNA polymerase sigma factors"/>
    <property type="match status" value="1"/>
</dbReference>
<evidence type="ECO:0000259" key="7">
    <source>
        <dbReference type="Pfam" id="PF04542"/>
    </source>
</evidence>
<dbReference type="NCBIfam" id="TIGR02937">
    <property type="entry name" value="sigma70-ECF"/>
    <property type="match status" value="1"/>
</dbReference>
<dbReference type="Proteomes" id="UP000237752">
    <property type="component" value="Unassembled WGS sequence"/>
</dbReference>
<evidence type="ECO:0000256" key="2">
    <source>
        <dbReference type="ARBA" id="ARBA00023015"/>
    </source>
</evidence>
<dbReference type="InterPro" id="IPR013324">
    <property type="entry name" value="RNA_pol_sigma_r3/r4-like"/>
</dbReference>
<dbReference type="GO" id="GO:0003677">
    <property type="term" value="F:DNA binding"/>
    <property type="evidence" value="ECO:0007669"/>
    <property type="project" value="UniProtKB-KW"/>
</dbReference>
<protein>
    <recommendedName>
        <fullName evidence="6">RNA polymerase sigma factor</fullName>
    </recommendedName>
</protein>
<dbReference type="Pfam" id="PF08281">
    <property type="entry name" value="Sigma70_r4_2"/>
    <property type="match status" value="1"/>
</dbReference>
<dbReference type="InterPro" id="IPR000838">
    <property type="entry name" value="RNA_pol_sigma70_ECF_CS"/>
</dbReference>
<dbReference type="InterPro" id="IPR007627">
    <property type="entry name" value="RNA_pol_sigma70_r2"/>
</dbReference>
<dbReference type="GO" id="GO:0016987">
    <property type="term" value="F:sigma factor activity"/>
    <property type="evidence" value="ECO:0007669"/>
    <property type="project" value="UniProtKB-KW"/>
</dbReference>
<dbReference type="OrthoDB" id="3821507at2"/>
<comment type="caution">
    <text evidence="9">The sequence shown here is derived from an EMBL/GenBank/DDBJ whole genome shotgun (WGS) entry which is preliminary data.</text>
</comment>
<keyword evidence="10" id="KW-1185">Reference proteome</keyword>
<feature type="domain" description="RNA polymerase sigma factor 70 region 4 type 2" evidence="8">
    <location>
        <begin position="137"/>
        <end position="188"/>
    </location>
</feature>
<dbReference type="AlphaFoldDB" id="A0A2T1A6H9"/>
<dbReference type="Gene3D" id="1.10.1740.10">
    <property type="match status" value="1"/>
</dbReference>
<accession>A0A2T1A6H9</accession>
<evidence type="ECO:0000256" key="6">
    <source>
        <dbReference type="RuleBase" id="RU000716"/>
    </source>
</evidence>
<feature type="domain" description="RNA polymerase sigma-70 region 2" evidence="7">
    <location>
        <begin position="44"/>
        <end position="110"/>
    </location>
</feature>
<sequence length="212" mass="23291">MSSTSAPSGRPRVTALDNQPTAEDVTAWAIAAGNGDDHAMALFVRATQTDVWRLCSYLGSHGAADDLTQETYLRAFRSLSSFAARSSATTWLLSIARRVCADHVRSRRRTWRLNHHDSANGLDRADTLSGDFTTYAALRDLVDHLEPDRKAAFVLTQMLGASYAEAAEVCRCPVGTIRSRIARAREDLVAAVDVDTRLDIPTRRRIRSSNSA</sequence>
<dbReference type="InterPro" id="IPR036388">
    <property type="entry name" value="WH-like_DNA-bd_sf"/>
</dbReference>
<keyword evidence="3 6" id="KW-0731">Sigma factor</keyword>
<comment type="similarity">
    <text evidence="1 6">Belongs to the sigma-70 factor family. ECF subfamily.</text>
</comment>
<dbReference type="GO" id="GO:0006352">
    <property type="term" value="P:DNA-templated transcription initiation"/>
    <property type="evidence" value="ECO:0007669"/>
    <property type="project" value="InterPro"/>
</dbReference>
<dbReference type="InterPro" id="IPR013249">
    <property type="entry name" value="RNA_pol_sigma70_r4_t2"/>
</dbReference>
<dbReference type="PANTHER" id="PTHR43133">
    <property type="entry name" value="RNA POLYMERASE ECF-TYPE SIGMA FACTO"/>
    <property type="match status" value="1"/>
</dbReference>
<dbReference type="InterPro" id="IPR014284">
    <property type="entry name" value="RNA_pol_sigma-70_dom"/>
</dbReference>
<organism evidence="9 10">
    <name type="scientific">Antricoccus suffuscus</name>
    <dbReference type="NCBI Taxonomy" id="1629062"/>
    <lineage>
        <taxon>Bacteria</taxon>
        <taxon>Bacillati</taxon>
        <taxon>Actinomycetota</taxon>
        <taxon>Actinomycetes</taxon>
        <taxon>Geodermatophilales</taxon>
        <taxon>Antricoccaceae</taxon>
        <taxon>Antricoccus</taxon>
    </lineage>
</organism>
<dbReference type="Pfam" id="PF04542">
    <property type="entry name" value="Sigma70_r2"/>
    <property type="match status" value="1"/>
</dbReference>
<evidence type="ECO:0000256" key="4">
    <source>
        <dbReference type="ARBA" id="ARBA00023125"/>
    </source>
</evidence>
<dbReference type="PANTHER" id="PTHR43133:SF61">
    <property type="entry name" value="ECF RNA POLYMERASE SIGMA FACTOR SIGC"/>
    <property type="match status" value="1"/>
</dbReference>
<evidence type="ECO:0000313" key="10">
    <source>
        <dbReference type="Proteomes" id="UP000237752"/>
    </source>
</evidence>
<gene>
    <name evidence="9" type="ORF">CLV47_101201</name>
</gene>
<evidence type="ECO:0000256" key="3">
    <source>
        <dbReference type="ARBA" id="ARBA00023082"/>
    </source>
</evidence>
<keyword evidence="5 6" id="KW-0804">Transcription</keyword>
<keyword evidence="4 6" id="KW-0238">DNA-binding</keyword>
<dbReference type="Gene3D" id="1.10.10.10">
    <property type="entry name" value="Winged helix-like DNA-binding domain superfamily/Winged helix DNA-binding domain"/>
    <property type="match status" value="1"/>
</dbReference>
<dbReference type="SUPFAM" id="SSF88659">
    <property type="entry name" value="Sigma3 and sigma4 domains of RNA polymerase sigma factors"/>
    <property type="match status" value="1"/>
</dbReference>
<dbReference type="InterPro" id="IPR013325">
    <property type="entry name" value="RNA_pol_sigma_r2"/>
</dbReference>
<proteinExistence type="inferred from homology"/>
<keyword evidence="2 6" id="KW-0805">Transcription regulation</keyword>
<dbReference type="EMBL" id="PVUE01000001">
    <property type="protein sequence ID" value="PRZ44077.1"/>
    <property type="molecule type" value="Genomic_DNA"/>
</dbReference>
<dbReference type="PROSITE" id="PS01063">
    <property type="entry name" value="SIGMA70_ECF"/>
    <property type="match status" value="1"/>
</dbReference>
<evidence type="ECO:0000259" key="8">
    <source>
        <dbReference type="Pfam" id="PF08281"/>
    </source>
</evidence>
<reference evidence="9 10" key="1">
    <citation type="submission" date="2018-03" db="EMBL/GenBank/DDBJ databases">
        <title>Genomic Encyclopedia of Archaeal and Bacterial Type Strains, Phase II (KMG-II): from individual species to whole genera.</title>
        <authorList>
            <person name="Goeker M."/>
        </authorList>
    </citation>
    <scope>NUCLEOTIDE SEQUENCE [LARGE SCALE GENOMIC DNA]</scope>
    <source>
        <strain evidence="9 10">DSM 100065</strain>
    </source>
</reference>
<evidence type="ECO:0000256" key="1">
    <source>
        <dbReference type="ARBA" id="ARBA00010641"/>
    </source>
</evidence>
<dbReference type="GO" id="GO:0006950">
    <property type="term" value="P:response to stress"/>
    <property type="evidence" value="ECO:0007669"/>
    <property type="project" value="UniProtKB-ARBA"/>
</dbReference>
<evidence type="ECO:0000256" key="5">
    <source>
        <dbReference type="ARBA" id="ARBA00023163"/>
    </source>
</evidence>
<dbReference type="InterPro" id="IPR039425">
    <property type="entry name" value="RNA_pol_sigma-70-like"/>
</dbReference>
<evidence type="ECO:0000313" key="9">
    <source>
        <dbReference type="EMBL" id="PRZ44077.1"/>
    </source>
</evidence>